<dbReference type="Gene3D" id="1.10.10.60">
    <property type="entry name" value="Homeodomain-like"/>
    <property type="match status" value="1"/>
</dbReference>
<dbReference type="SUPFAM" id="SSF46689">
    <property type="entry name" value="Homeodomain-like"/>
    <property type="match status" value="1"/>
</dbReference>
<reference evidence="7" key="1">
    <citation type="submission" date="2006-03" db="EMBL/GenBank/DDBJ databases">
        <title>Complete sequence of Rhodopseudomonas palustris BisB18.</title>
        <authorList>
            <consortium name="US DOE Joint Genome Institute"/>
            <person name="Copeland A."/>
            <person name="Lucas S."/>
            <person name="Lapidus A."/>
            <person name="Barry K."/>
            <person name="Detter J.C."/>
            <person name="Glavina del Rio T."/>
            <person name="Hammon N."/>
            <person name="Israni S."/>
            <person name="Dalin E."/>
            <person name="Tice H."/>
            <person name="Pitluck S."/>
            <person name="Chain P."/>
            <person name="Malfatti S."/>
            <person name="Shin M."/>
            <person name="Vergez L."/>
            <person name="Schmutz J."/>
            <person name="Larimer F."/>
            <person name="Land M."/>
            <person name="Hauser L."/>
            <person name="Pelletier D.A."/>
            <person name="Kyrpides N."/>
            <person name="Anderson I."/>
            <person name="Oda Y."/>
            <person name="Harwood C.S."/>
            <person name="Richardson P."/>
        </authorList>
    </citation>
    <scope>NUCLEOTIDE SEQUENCE [LARGE SCALE GENOMIC DNA]</scope>
    <source>
        <strain evidence="7">BisB18</strain>
    </source>
</reference>
<evidence type="ECO:0000256" key="3">
    <source>
        <dbReference type="ARBA" id="ARBA00023163"/>
    </source>
</evidence>
<keyword evidence="2 4" id="KW-0238">DNA-binding</keyword>
<dbReference type="Pfam" id="PF09209">
    <property type="entry name" value="CecR_C"/>
    <property type="match status" value="1"/>
</dbReference>
<dbReference type="RefSeq" id="WP_011473896.1">
    <property type="nucleotide sequence ID" value="NC_007925.1"/>
</dbReference>
<accession>Q211C7</accession>
<dbReference type="AlphaFoldDB" id="Q211C7"/>
<dbReference type="InterPro" id="IPR001647">
    <property type="entry name" value="HTH_TetR"/>
</dbReference>
<feature type="domain" description="HTH tetR-type" evidence="6">
    <location>
        <begin position="20"/>
        <end position="80"/>
    </location>
</feature>
<sequence>MHRSQQKSESEPNGQEVRSRETRAKMIEAAIELFATVGYEAASTRALAEQAGVNQAAIPYHFGGKRELYLAAAQTLAEHARERIAPIVAQLRQAHQTDPRSVVEEALRRVFRLFASGSESLAWVTFVIRSQYEALEGFRIIHEELAPLERELKRVIGEATGETDQQRLGMKLTVALAPIFSFRPLQQFNLSVLGWDKPAPHLLDKFETVIVEAALRELFTELPQAVDLARGRRGPGEKTLADRASPSTKGRRSCPIKA</sequence>
<dbReference type="InterPro" id="IPR009057">
    <property type="entry name" value="Homeodomain-like_sf"/>
</dbReference>
<feature type="compositionally biased region" description="Basic and acidic residues" evidence="5">
    <location>
        <begin position="1"/>
        <end position="10"/>
    </location>
</feature>
<dbReference type="PRINTS" id="PR00455">
    <property type="entry name" value="HTHTETR"/>
</dbReference>
<evidence type="ECO:0000256" key="1">
    <source>
        <dbReference type="ARBA" id="ARBA00023015"/>
    </source>
</evidence>
<organism evidence="7">
    <name type="scientific">Rhodopseudomonas palustris (strain BisB18)</name>
    <dbReference type="NCBI Taxonomy" id="316056"/>
    <lineage>
        <taxon>Bacteria</taxon>
        <taxon>Pseudomonadati</taxon>
        <taxon>Pseudomonadota</taxon>
        <taxon>Alphaproteobacteria</taxon>
        <taxon>Hyphomicrobiales</taxon>
        <taxon>Nitrobacteraceae</taxon>
        <taxon>Rhodopseudomonas</taxon>
    </lineage>
</organism>
<dbReference type="GO" id="GO:0000976">
    <property type="term" value="F:transcription cis-regulatory region binding"/>
    <property type="evidence" value="ECO:0007669"/>
    <property type="project" value="TreeGrafter"/>
</dbReference>
<name>Q211C7_RHOPB</name>
<dbReference type="InterPro" id="IPR050109">
    <property type="entry name" value="HTH-type_TetR-like_transc_reg"/>
</dbReference>
<proteinExistence type="predicted"/>
<keyword evidence="1" id="KW-0805">Transcription regulation</keyword>
<evidence type="ECO:0000259" key="6">
    <source>
        <dbReference type="PROSITE" id="PS50977"/>
    </source>
</evidence>
<evidence type="ECO:0000256" key="4">
    <source>
        <dbReference type="PROSITE-ProRule" id="PRU00335"/>
    </source>
</evidence>
<keyword evidence="3" id="KW-0804">Transcription</keyword>
<evidence type="ECO:0000256" key="2">
    <source>
        <dbReference type="ARBA" id="ARBA00023125"/>
    </source>
</evidence>
<dbReference type="EMBL" id="CP000301">
    <property type="protein sequence ID" value="ABD89009.1"/>
    <property type="molecule type" value="Genomic_DNA"/>
</dbReference>
<dbReference type="KEGG" id="rpc:RPC_3469"/>
<evidence type="ECO:0000313" key="7">
    <source>
        <dbReference type="EMBL" id="ABD89009.1"/>
    </source>
</evidence>
<dbReference type="eggNOG" id="COG1309">
    <property type="taxonomic scope" value="Bacteria"/>
</dbReference>
<dbReference type="GO" id="GO:0003700">
    <property type="term" value="F:DNA-binding transcription factor activity"/>
    <property type="evidence" value="ECO:0007669"/>
    <property type="project" value="TreeGrafter"/>
</dbReference>
<feature type="DNA-binding region" description="H-T-H motif" evidence="4">
    <location>
        <begin position="43"/>
        <end position="62"/>
    </location>
</feature>
<dbReference type="Gene3D" id="1.10.357.10">
    <property type="entry name" value="Tetracycline Repressor, domain 2"/>
    <property type="match status" value="1"/>
</dbReference>
<dbReference type="InterPro" id="IPR036271">
    <property type="entry name" value="Tet_transcr_reg_TetR-rel_C_sf"/>
</dbReference>
<dbReference type="PROSITE" id="PS50977">
    <property type="entry name" value="HTH_TETR_2"/>
    <property type="match status" value="1"/>
</dbReference>
<feature type="region of interest" description="Disordered" evidence="5">
    <location>
        <begin position="230"/>
        <end position="258"/>
    </location>
</feature>
<dbReference type="PANTHER" id="PTHR30055">
    <property type="entry name" value="HTH-TYPE TRANSCRIPTIONAL REGULATOR RUTR"/>
    <property type="match status" value="1"/>
</dbReference>
<dbReference type="SUPFAM" id="SSF48498">
    <property type="entry name" value="Tetracyclin repressor-like, C-terminal domain"/>
    <property type="match status" value="1"/>
</dbReference>
<feature type="region of interest" description="Disordered" evidence="5">
    <location>
        <begin position="1"/>
        <end position="20"/>
    </location>
</feature>
<dbReference type="Pfam" id="PF00440">
    <property type="entry name" value="TetR_N"/>
    <property type="match status" value="1"/>
</dbReference>
<feature type="compositionally biased region" description="Basic residues" evidence="5">
    <location>
        <begin position="249"/>
        <end position="258"/>
    </location>
</feature>
<dbReference type="STRING" id="316056.RPC_3469"/>
<dbReference type="OrthoDB" id="2356263at2"/>
<dbReference type="InterPro" id="IPR015292">
    <property type="entry name" value="Tscrpt_reg_YbiH_C"/>
</dbReference>
<evidence type="ECO:0000256" key="5">
    <source>
        <dbReference type="SAM" id="MobiDB-lite"/>
    </source>
</evidence>
<dbReference type="PANTHER" id="PTHR30055:SF234">
    <property type="entry name" value="HTH-TYPE TRANSCRIPTIONAL REGULATOR BETI"/>
    <property type="match status" value="1"/>
</dbReference>
<dbReference type="HOGENOM" id="CLU_069356_16_0_5"/>
<protein>
    <submittedName>
        <fullName evidence="7">Transcriptional regulator, TetR family</fullName>
    </submittedName>
</protein>
<gene>
    <name evidence="7" type="ordered locus">RPC_3469</name>
</gene>